<evidence type="ECO:0000313" key="3">
    <source>
        <dbReference type="Proteomes" id="UP000576393"/>
    </source>
</evidence>
<dbReference type="PANTHER" id="PTHR18964">
    <property type="entry name" value="ROK (REPRESSOR, ORF, KINASE) FAMILY"/>
    <property type="match status" value="1"/>
</dbReference>
<keyword evidence="3" id="KW-1185">Reference proteome</keyword>
<dbReference type="Pfam" id="PF13412">
    <property type="entry name" value="HTH_24"/>
    <property type="match status" value="1"/>
</dbReference>
<dbReference type="CDD" id="cd00090">
    <property type="entry name" value="HTH_ARSR"/>
    <property type="match status" value="1"/>
</dbReference>
<dbReference type="Gene3D" id="1.10.10.10">
    <property type="entry name" value="Winged helix-like DNA-binding domain superfamily/Winged helix DNA-binding domain"/>
    <property type="match status" value="1"/>
</dbReference>
<dbReference type="EMBL" id="JACCCO010000003">
    <property type="protein sequence ID" value="NYF43716.1"/>
    <property type="molecule type" value="Genomic_DNA"/>
</dbReference>
<keyword evidence="2" id="KW-0808">Transferase</keyword>
<name>A0A852V6F1_9ACTN</name>
<organism evidence="2 3">
    <name type="scientific">Streptosporangium sandarakinum</name>
    <dbReference type="NCBI Taxonomy" id="1260955"/>
    <lineage>
        <taxon>Bacteria</taxon>
        <taxon>Bacillati</taxon>
        <taxon>Actinomycetota</taxon>
        <taxon>Actinomycetes</taxon>
        <taxon>Streptosporangiales</taxon>
        <taxon>Streptosporangiaceae</taxon>
        <taxon>Streptosporangium</taxon>
    </lineage>
</organism>
<evidence type="ECO:0000313" key="2">
    <source>
        <dbReference type="EMBL" id="NYF43716.1"/>
    </source>
</evidence>
<comment type="caution">
    <text evidence="2">The sequence shown here is derived from an EMBL/GenBank/DDBJ whole genome shotgun (WGS) entry which is preliminary data.</text>
</comment>
<dbReference type="Proteomes" id="UP000576393">
    <property type="component" value="Unassembled WGS sequence"/>
</dbReference>
<dbReference type="SUPFAM" id="SSF53067">
    <property type="entry name" value="Actin-like ATPase domain"/>
    <property type="match status" value="2"/>
</dbReference>
<dbReference type="AlphaFoldDB" id="A0A852V6F1"/>
<dbReference type="RefSeq" id="WP_179827386.1">
    <property type="nucleotide sequence ID" value="NZ_JACCCO010000003.1"/>
</dbReference>
<dbReference type="InterPro" id="IPR000600">
    <property type="entry name" value="ROK"/>
</dbReference>
<dbReference type="SUPFAM" id="SSF46785">
    <property type="entry name" value="Winged helix' DNA-binding domain"/>
    <property type="match status" value="1"/>
</dbReference>
<dbReference type="InterPro" id="IPR036390">
    <property type="entry name" value="WH_DNA-bd_sf"/>
</dbReference>
<gene>
    <name evidence="2" type="ORF">HDA43_005943</name>
</gene>
<accession>A0A852V6F1</accession>
<dbReference type="InterPro" id="IPR043129">
    <property type="entry name" value="ATPase_NBD"/>
</dbReference>
<dbReference type="InterPro" id="IPR036388">
    <property type="entry name" value="WH-like_DNA-bd_sf"/>
</dbReference>
<reference evidence="2 3" key="1">
    <citation type="submission" date="2020-07" db="EMBL/GenBank/DDBJ databases">
        <title>Sequencing the genomes of 1000 actinobacteria strains.</title>
        <authorList>
            <person name="Klenk H.-P."/>
        </authorList>
    </citation>
    <scope>NUCLEOTIDE SEQUENCE [LARGE SCALE GENOMIC DNA]</scope>
    <source>
        <strain evidence="2 3">DSM 45763</strain>
    </source>
</reference>
<evidence type="ECO:0000256" key="1">
    <source>
        <dbReference type="ARBA" id="ARBA00006479"/>
    </source>
</evidence>
<keyword evidence="2" id="KW-0418">Kinase</keyword>
<dbReference type="Gene3D" id="3.30.420.40">
    <property type="match status" value="2"/>
</dbReference>
<sequence length="404" mass="41358">MSRQPQAAALPSGASTVLRNLNERSVVVQLLHDTPLTRVDLAERTGLALPTISRAVANLERSGIVRATGRDTSRKGPAAALYEVRPVGGGLAAAVSVTSVGLAVSLLGLRGERVALAEAPAERVPGGAPLHLQVRGLLERALAHAGASRPEVWHGVVSVPTVVDAGGVLHRDLPSALPAFDQVSIDAIVELFGGAATVENDVNLSALGERAAGVARDVDDFVYVSVGRGLGMGVVMHGEIHRGATGAAGEISRMPLGHRSLDDPGIRDSGRLHHSVTEQALAEYATAEGLPETGPDAVFGAAARGDERAVRAVRQVARHLAGAVAVTAAVLDPALVVLGGTVGGRHALLDPVRAELARLVKTATPVMSSALGADAALRGAEAVASGRVRDELLRRVSPAGAAER</sequence>
<dbReference type="GO" id="GO:0016301">
    <property type="term" value="F:kinase activity"/>
    <property type="evidence" value="ECO:0007669"/>
    <property type="project" value="UniProtKB-KW"/>
</dbReference>
<dbReference type="Pfam" id="PF00480">
    <property type="entry name" value="ROK"/>
    <property type="match status" value="1"/>
</dbReference>
<dbReference type="InterPro" id="IPR011991">
    <property type="entry name" value="ArsR-like_HTH"/>
</dbReference>
<comment type="similarity">
    <text evidence="1">Belongs to the ROK (NagC/XylR) family.</text>
</comment>
<dbReference type="PANTHER" id="PTHR18964:SF149">
    <property type="entry name" value="BIFUNCTIONAL UDP-N-ACETYLGLUCOSAMINE 2-EPIMERASE_N-ACETYLMANNOSAMINE KINASE"/>
    <property type="match status" value="1"/>
</dbReference>
<proteinExistence type="inferred from homology"/>
<protein>
    <submittedName>
        <fullName evidence="2">Putative NBD/HSP70 family sugar kinase</fullName>
    </submittedName>
</protein>